<evidence type="ECO:0000313" key="3">
    <source>
        <dbReference type="Proteomes" id="UP000298787"/>
    </source>
</evidence>
<keyword evidence="3" id="KW-1185">Reference proteome</keyword>
<dbReference type="CDD" id="cd01650">
    <property type="entry name" value="RT_nLTR_like"/>
    <property type="match status" value="1"/>
</dbReference>
<keyword evidence="2" id="KW-0695">RNA-directed DNA polymerase</keyword>
<name>A0A4U5TV84_COLLU</name>
<gene>
    <name evidence="2" type="ORF">D9C73_028095</name>
</gene>
<dbReference type="GO" id="GO:0003964">
    <property type="term" value="F:RNA-directed DNA polymerase activity"/>
    <property type="evidence" value="ECO:0007669"/>
    <property type="project" value="UniProtKB-KW"/>
</dbReference>
<dbReference type="SUPFAM" id="SSF56672">
    <property type="entry name" value="DNA/RNA polymerases"/>
    <property type="match status" value="1"/>
</dbReference>
<dbReference type="InterPro" id="IPR043502">
    <property type="entry name" value="DNA/RNA_pol_sf"/>
</dbReference>
<reference evidence="2 3" key="1">
    <citation type="submission" date="2019-01" db="EMBL/GenBank/DDBJ databases">
        <title>Genome Assembly of Collichthys lucidus.</title>
        <authorList>
            <person name="Cai M."/>
            <person name="Xiao S."/>
        </authorList>
    </citation>
    <scope>NUCLEOTIDE SEQUENCE [LARGE SCALE GENOMIC DNA]</scope>
    <source>
        <strain evidence="2">JT15FE1705JMU</strain>
        <tissue evidence="2">Muscle</tissue>
    </source>
</reference>
<organism evidence="2 3">
    <name type="scientific">Collichthys lucidus</name>
    <name type="common">Big head croaker</name>
    <name type="synonym">Sciaena lucida</name>
    <dbReference type="NCBI Taxonomy" id="240159"/>
    <lineage>
        <taxon>Eukaryota</taxon>
        <taxon>Metazoa</taxon>
        <taxon>Chordata</taxon>
        <taxon>Craniata</taxon>
        <taxon>Vertebrata</taxon>
        <taxon>Euteleostomi</taxon>
        <taxon>Actinopterygii</taxon>
        <taxon>Neopterygii</taxon>
        <taxon>Teleostei</taxon>
        <taxon>Neoteleostei</taxon>
        <taxon>Acanthomorphata</taxon>
        <taxon>Eupercaria</taxon>
        <taxon>Sciaenidae</taxon>
        <taxon>Collichthys</taxon>
    </lineage>
</organism>
<dbReference type="PANTHER" id="PTHR47510:SF3">
    <property type="entry name" value="ENDO_EXONUCLEASE_PHOSPHATASE DOMAIN-CONTAINING PROTEIN"/>
    <property type="match status" value="1"/>
</dbReference>
<dbReference type="Proteomes" id="UP000298787">
    <property type="component" value="Unassembled WGS sequence"/>
</dbReference>
<protein>
    <submittedName>
        <fullName evidence="2">RNA-directed DNA polymerase from mobile element jockey</fullName>
    </submittedName>
</protein>
<keyword evidence="2" id="KW-0808">Transferase</keyword>
<proteinExistence type="predicted"/>
<feature type="domain" description="Reverse transcriptase" evidence="1">
    <location>
        <begin position="306"/>
        <end position="541"/>
    </location>
</feature>
<dbReference type="PROSITE" id="PS50878">
    <property type="entry name" value="RT_POL"/>
    <property type="match status" value="1"/>
</dbReference>
<dbReference type="AlphaFoldDB" id="A0A4U5TV84"/>
<dbReference type="EMBL" id="ML240788">
    <property type="protein sequence ID" value="TKS65504.1"/>
    <property type="molecule type" value="Genomic_DNA"/>
</dbReference>
<dbReference type="InterPro" id="IPR000477">
    <property type="entry name" value="RT_dom"/>
</dbReference>
<dbReference type="STRING" id="240159.A0A4U5TV84"/>
<keyword evidence="2" id="KW-0548">Nucleotidyltransferase</keyword>
<accession>A0A4U5TV84</accession>
<sequence>MDEMRLQTVMNNYVKDACILVITETWLQNTSPDSAIELAGYTTQQHDRTVNSGPLPNLGQSDHLSLLLIPAYAPLKKTAPNITKTVTIWPEGASQQLQDCFATTNWEVFEHQDLELFTDSVLCYIKNCIDTVTVVKHSRVYPNQKPWMTREVKKLPRERNTAFRSGNRDLYSTARANLKRGIKEAKADYRRRIENHLDSNNSRQVWRGVQQLTNYKTNRGAAKGDLALAEELNVFFARFEVTAPDVPQPHHTAHSSTTLTLVEQEVRRTLRAVNPRKAAGPDGVPGRVLRECADQLAGVFTRIFNRSLAQSSVPPCLKSSTIVPLPKKPHITSLNDYRPVALTPVVMKCFEKLVRSHITAALPPTHDSNQFAYRANRSTGDAVATALHAALSHLEQQGSYVRMLFVDYSSAFNTILPHKLAVKLKDLGLPEATCRWISSFLSGRRQRVRMGQHTSTALSLSTGSPQSCVLSPLLYSLYTHDCAPVHHSNTIVKFADDTTVVGLISGGDESAYREEVERLLALSQHWKTYIDPFVLKKPTTS</sequence>
<evidence type="ECO:0000259" key="1">
    <source>
        <dbReference type="PROSITE" id="PS50878"/>
    </source>
</evidence>
<dbReference type="Pfam" id="PF00078">
    <property type="entry name" value="RVT_1"/>
    <property type="match status" value="1"/>
</dbReference>
<evidence type="ECO:0000313" key="2">
    <source>
        <dbReference type="EMBL" id="TKS65504.1"/>
    </source>
</evidence>
<dbReference type="PANTHER" id="PTHR47510">
    <property type="entry name" value="REVERSE TRANSCRIPTASE DOMAIN-CONTAINING PROTEIN"/>
    <property type="match status" value="1"/>
</dbReference>